<dbReference type="InterPro" id="IPR016195">
    <property type="entry name" value="Pol/histidinol_Pase-like"/>
</dbReference>
<dbReference type="GO" id="GO:0035312">
    <property type="term" value="F:5'-3' DNA exonuclease activity"/>
    <property type="evidence" value="ECO:0007669"/>
    <property type="project" value="TreeGrafter"/>
</dbReference>
<feature type="domain" description="Polymerase/histidinol phosphatase N-terminal" evidence="2">
    <location>
        <begin position="26"/>
        <end position="91"/>
    </location>
</feature>
<dbReference type="Gene3D" id="3.20.20.140">
    <property type="entry name" value="Metal-dependent hydrolases"/>
    <property type="match status" value="1"/>
</dbReference>
<dbReference type="Pfam" id="PF02811">
    <property type="entry name" value="PHP"/>
    <property type="match status" value="1"/>
</dbReference>
<organism evidence="3 4">
    <name type="scientific">Gordonibacter massiliensis</name>
    <name type="common">ex Traore et al. 2017</name>
    <dbReference type="NCBI Taxonomy" id="1841863"/>
    <lineage>
        <taxon>Bacteria</taxon>
        <taxon>Bacillati</taxon>
        <taxon>Actinomycetota</taxon>
        <taxon>Coriobacteriia</taxon>
        <taxon>Eggerthellales</taxon>
        <taxon>Eggerthellaceae</taxon>
        <taxon>Gordonibacter</taxon>
    </lineage>
</organism>
<dbReference type="PANTHER" id="PTHR42924:SF3">
    <property type="entry name" value="POLYMERASE_HISTIDINOL PHOSPHATASE N-TERMINAL DOMAIN-CONTAINING PROTEIN"/>
    <property type="match status" value="1"/>
</dbReference>
<dbReference type="PANTHER" id="PTHR42924">
    <property type="entry name" value="EXONUCLEASE"/>
    <property type="match status" value="1"/>
</dbReference>
<dbReference type="AlphaFoldDB" id="A0A842JEJ3"/>
<name>A0A842JEJ3_9ACTN</name>
<dbReference type="RefSeq" id="WP_185903841.1">
    <property type="nucleotide sequence ID" value="NZ_JACMSE010000001.1"/>
</dbReference>
<dbReference type="Proteomes" id="UP000587396">
    <property type="component" value="Unassembled WGS sequence"/>
</dbReference>
<accession>A0A842JEJ3</accession>
<evidence type="ECO:0000256" key="1">
    <source>
        <dbReference type="SAM" id="MobiDB-lite"/>
    </source>
</evidence>
<dbReference type="InterPro" id="IPR003141">
    <property type="entry name" value="Pol/His_phosphatase_N"/>
</dbReference>
<dbReference type="InterPro" id="IPR004013">
    <property type="entry name" value="PHP_dom"/>
</dbReference>
<feature type="region of interest" description="Disordered" evidence="1">
    <location>
        <begin position="1"/>
        <end position="24"/>
    </location>
</feature>
<dbReference type="GO" id="GO:0004534">
    <property type="term" value="F:5'-3' RNA exonuclease activity"/>
    <property type="evidence" value="ECO:0007669"/>
    <property type="project" value="TreeGrafter"/>
</dbReference>
<evidence type="ECO:0000313" key="4">
    <source>
        <dbReference type="Proteomes" id="UP000587396"/>
    </source>
</evidence>
<dbReference type="NCBIfam" id="NF041661">
    <property type="entry name" value="Cycl_ph_dihydrol"/>
    <property type="match status" value="1"/>
</dbReference>
<reference evidence="3 4" key="1">
    <citation type="submission" date="2020-08" db="EMBL/GenBank/DDBJ databases">
        <authorList>
            <person name="Liu C."/>
            <person name="Sun Q."/>
        </authorList>
    </citation>
    <scope>NUCLEOTIDE SEQUENCE [LARGE SCALE GENOMIC DNA]</scope>
    <source>
        <strain evidence="3 4">N22</strain>
    </source>
</reference>
<sequence length="286" mass="31084">MTNLRRTDVSREASGDGAAPHSTGIADLHVHTTMSDGSDTFEEVLIQARERGIGRIAFTNHDTTRGLDEAAALGRRFGVQVTGGIEVSAYDFKRNRKVHVLGLGLREGSPAVGALCRPLLERRNANSLWQLDQLVAAGYDINADRALALGRASTCLYKQHLMSALTSEPHVSAAYRTLYQSLFKNGGICDRDIVYVDARDAVRAIAEDGGMPVLAHPGQLDSYDLVPELVPLGLRGIERHHPDHTPVDHVRCTRLAERYGLACTSGSDYHGRFGSIPHVGFRIPAA</sequence>
<feature type="compositionally biased region" description="Basic and acidic residues" evidence="1">
    <location>
        <begin position="1"/>
        <end position="14"/>
    </location>
</feature>
<protein>
    <submittedName>
        <fullName evidence="3">PHP domain-containing protein</fullName>
    </submittedName>
</protein>
<proteinExistence type="predicted"/>
<dbReference type="CDD" id="cd07438">
    <property type="entry name" value="PHP_HisPPase_AMP"/>
    <property type="match status" value="1"/>
</dbReference>
<dbReference type="SMART" id="SM00481">
    <property type="entry name" value="POLIIIAc"/>
    <property type="match status" value="1"/>
</dbReference>
<comment type="caution">
    <text evidence="3">The sequence shown here is derived from an EMBL/GenBank/DDBJ whole genome shotgun (WGS) entry which is preliminary data.</text>
</comment>
<keyword evidence="4" id="KW-1185">Reference proteome</keyword>
<evidence type="ECO:0000313" key="3">
    <source>
        <dbReference type="EMBL" id="MBC2887759.1"/>
    </source>
</evidence>
<gene>
    <name evidence="3" type="ORF">H7313_00020</name>
</gene>
<dbReference type="Gene3D" id="1.10.150.650">
    <property type="match status" value="1"/>
</dbReference>
<dbReference type="GO" id="GO:0102561">
    <property type="term" value="F:phosphoribosyl 1,2-cyclic phosphate 1,2-diphosphodiesterase activity"/>
    <property type="evidence" value="ECO:0007669"/>
    <property type="project" value="InterPro"/>
</dbReference>
<dbReference type="InterPro" id="IPR052018">
    <property type="entry name" value="PHP_domain"/>
</dbReference>
<dbReference type="SUPFAM" id="SSF89550">
    <property type="entry name" value="PHP domain-like"/>
    <property type="match status" value="1"/>
</dbReference>
<dbReference type="EMBL" id="JACMSE010000001">
    <property type="protein sequence ID" value="MBC2887759.1"/>
    <property type="molecule type" value="Genomic_DNA"/>
</dbReference>
<evidence type="ECO:0000259" key="2">
    <source>
        <dbReference type="SMART" id="SM00481"/>
    </source>
</evidence>
<dbReference type="InterPro" id="IPR048205">
    <property type="entry name" value="Cycl_ph_dihydrol"/>
</dbReference>